<sequence length="89" mass="10297">MNEPMLAKFILSFLVDKEDYKELSQEQQELVFLTCRTIMTAIYNSIKYENVYPVIMCGDAEAKETILKAIQSVRDILPSVKKITVYTIQ</sequence>
<evidence type="ECO:0000313" key="2">
    <source>
        <dbReference type="Proteomes" id="UP000320575"/>
    </source>
</evidence>
<proteinExistence type="predicted"/>
<name>A0A4Y1NU37_9CAUD</name>
<protein>
    <submittedName>
        <fullName evidence="1">Uncharacterized protein</fullName>
    </submittedName>
</protein>
<dbReference type="EMBL" id="MH598799">
    <property type="protein sequence ID" value="AXH71691.1"/>
    <property type="molecule type" value="Genomic_DNA"/>
</dbReference>
<reference evidence="1 2" key="1">
    <citation type="journal article" date="2019" name="Environ. Microbiol.">
        <title>Pelagiphages in the Podoviridae family integrate into host genomes.</title>
        <authorList>
            <person name="Zhao Y."/>
            <person name="Qin F."/>
            <person name="Zhang R."/>
            <person name="Giovannoni S.J."/>
            <person name="Zhang Z."/>
            <person name="Sun J."/>
            <person name="Du S."/>
            <person name="Rensing C."/>
        </authorList>
    </citation>
    <scope>NUCLEOTIDE SEQUENCE [LARGE SCALE GENOMIC DNA]</scope>
</reference>
<gene>
    <name evidence="1" type="ORF">P025_gp17</name>
</gene>
<accession>A0A4Y1NU37</accession>
<organism evidence="1 2">
    <name type="scientific">Pelagibacter phage HTVC025P</name>
    <dbReference type="NCBI Taxonomy" id="2259657"/>
    <lineage>
        <taxon>Viruses</taxon>
        <taxon>Duplodnaviria</taxon>
        <taxon>Heunggongvirae</taxon>
        <taxon>Uroviricota</taxon>
        <taxon>Caudoviricetes</taxon>
        <taxon>Autographivirales</taxon>
        <taxon>Autographivirales incertae sedis</taxon>
        <taxon>Thoosavirus</taxon>
        <taxon>Thoosavirus HTVC025P</taxon>
    </lineage>
</organism>
<keyword evidence="2" id="KW-1185">Reference proteome</keyword>
<evidence type="ECO:0000313" key="1">
    <source>
        <dbReference type="EMBL" id="AXH71691.1"/>
    </source>
</evidence>
<dbReference type="Proteomes" id="UP000320575">
    <property type="component" value="Segment"/>
</dbReference>